<dbReference type="EMBL" id="AZMM01008635">
    <property type="protein sequence ID" value="ETJ37126.1"/>
    <property type="molecule type" value="Genomic_DNA"/>
</dbReference>
<feature type="non-terminal residue" evidence="2">
    <location>
        <position position="1"/>
    </location>
</feature>
<name>W1Y3Y6_9ZZZZ</name>
<sequence>FNNNANYIQRNTNPLLNNYIISDDYSFTIDCCDNSIKFRFNELNKLNFIKYMNFYALKQNFYLFYFFSLILLNYNKKTISHLIRER</sequence>
<comment type="caution">
    <text evidence="2">The sequence shown here is derived from an EMBL/GenBank/DDBJ whole genome shotgun (WGS) entry which is preliminary data.</text>
</comment>
<feature type="transmembrane region" description="Helical" evidence="1">
    <location>
        <begin position="54"/>
        <end position="74"/>
    </location>
</feature>
<accession>W1Y3Y6</accession>
<evidence type="ECO:0000313" key="2">
    <source>
        <dbReference type="EMBL" id="ETJ37126.1"/>
    </source>
</evidence>
<keyword evidence="1" id="KW-0472">Membrane</keyword>
<organism evidence="2">
    <name type="scientific">human gut metagenome</name>
    <dbReference type="NCBI Taxonomy" id="408170"/>
    <lineage>
        <taxon>unclassified sequences</taxon>
        <taxon>metagenomes</taxon>
        <taxon>organismal metagenomes</taxon>
    </lineage>
</organism>
<gene>
    <name evidence="2" type="ORF">Q604_UNBC08635G0001</name>
</gene>
<reference evidence="2" key="1">
    <citation type="submission" date="2013-12" db="EMBL/GenBank/DDBJ databases">
        <title>A Varibaculum cambriense genome reconstructed from a premature infant gut community with otherwise low bacterial novelty that shifts toward anaerobic metabolism during the third week of life.</title>
        <authorList>
            <person name="Brown C.T."/>
            <person name="Sharon I."/>
            <person name="Thomas B.C."/>
            <person name="Castelle C.J."/>
            <person name="Morowitz M.J."/>
            <person name="Banfield J.F."/>
        </authorList>
    </citation>
    <scope>NUCLEOTIDE SEQUENCE</scope>
</reference>
<dbReference type="AlphaFoldDB" id="W1Y3Y6"/>
<keyword evidence="1" id="KW-1133">Transmembrane helix</keyword>
<proteinExistence type="predicted"/>
<evidence type="ECO:0000256" key="1">
    <source>
        <dbReference type="SAM" id="Phobius"/>
    </source>
</evidence>
<keyword evidence="1" id="KW-0812">Transmembrane</keyword>
<protein>
    <submittedName>
        <fullName evidence="2">Uncharacterized protein</fullName>
    </submittedName>
</protein>